<evidence type="ECO:0000256" key="6">
    <source>
        <dbReference type="ARBA" id="ARBA00022617"/>
    </source>
</evidence>
<dbReference type="PROSITE" id="PS50125">
    <property type="entry name" value="GUANYLATE_CYCLASE_2"/>
    <property type="match status" value="1"/>
</dbReference>
<keyword evidence="7" id="KW-0547">Nucleotide-binding</keyword>
<dbReference type="EC" id="4.6.1.2" evidence="4"/>
<dbReference type="GO" id="GO:0020037">
    <property type="term" value="F:heme binding"/>
    <property type="evidence" value="ECO:0007669"/>
    <property type="project" value="InterPro"/>
</dbReference>
<comment type="catalytic activity">
    <reaction evidence="1">
        <text>GTP = 3',5'-cyclic GMP + diphosphate</text>
        <dbReference type="Rhea" id="RHEA:13665"/>
        <dbReference type="ChEBI" id="CHEBI:33019"/>
        <dbReference type="ChEBI" id="CHEBI:37565"/>
        <dbReference type="ChEBI" id="CHEBI:57746"/>
        <dbReference type="EC" id="4.6.1.2"/>
    </reaction>
</comment>
<dbReference type="PANTHER" id="PTHR45655:SF13">
    <property type="entry name" value="SOLUBLE GUANYLATE CYCLASE GCY-32-RELATED"/>
    <property type="match status" value="1"/>
</dbReference>
<proteinExistence type="predicted"/>
<evidence type="ECO:0000256" key="8">
    <source>
        <dbReference type="ARBA" id="ARBA00023004"/>
    </source>
</evidence>
<dbReference type="SUPFAM" id="SSF55073">
    <property type="entry name" value="Nucleotide cyclase"/>
    <property type="match status" value="1"/>
</dbReference>
<evidence type="ECO:0000313" key="16">
    <source>
        <dbReference type="Proteomes" id="UP001176961"/>
    </source>
</evidence>
<dbReference type="InterPro" id="IPR011644">
    <property type="entry name" value="Heme_NO-bd"/>
</dbReference>
<comment type="cofactor">
    <cofactor evidence="2">
        <name>heme</name>
        <dbReference type="ChEBI" id="CHEBI:30413"/>
    </cofactor>
</comment>
<evidence type="ECO:0000256" key="2">
    <source>
        <dbReference type="ARBA" id="ARBA00001971"/>
    </source>
</evidence>
<dbReference type="Pfam" id="PF07700">
    <property type="entry name" value="HNOB"/>
    <property type="match status" value="1"/>
</dbReference>
<keyword evidence="5" id="KW-0963">Cytoplasm</keyword>
<organism evidence="15 16">
    <name type="scientific">Cylicocyclus nassatus</name>
    <name type="common">Nematode worm</name>
    <dbReference type="NCBI Taxonomy" id="53992"/>
    <lineage>
        <taxon>Eukaryota</taxon>
        <taxon>Metazoa</taxon>
        <taxon>Ecdysozoa</taxon>
        <taxon>Nematoda</taxon>
        <taxon>Chromadorea</taxon>
        <taxon>Rhabditida</taxon>
        <taxon>Rhabditina</taxon>
        <taxon>Rhabditomorpha</taxon>
        <taxon>Strongyloidea</taxon>
        <taxon>Strongylidae</taxon>
        <taxon>Cylicocyclus</taxon>
    </lineage>
</organism>
<feature type="domain" description="Guanylate cyclase" evidence="14">
    <location>
        <begin position="330"/>
        <end position="458"/>
    </location>
</feature>
<keyword evidence="6" id="KW-0479">Metal-binding</keyword>
<dbReference type="Proteomes" id="UP001176961">
    <property type="component" value="Unassembled WGS sequence"/>
</dbReference>
<dbReference type="SUPFAM" id="SSF111126">
    <property type="entry name" value="Ligand-binding domain in the NO signalling and Golgi transport"/>
    <property type="match status" value="1"/>
</dbReference>
<evidence type="ECO:0000256" key="1">
    <source>
        <dbReference type="ARBA" id="ARBA00001436"/>
    </source>
</evidence>
<keyword evidence="13" id="KW-0472">Membrane</keyword>
<dbReference type="GO" id="GO:0019934">
    <property type="term" value="P:cGMP-mediated signaling"/>
    <property type="evidence" value="ECO:0007669"/>
    <property type="project" value="TreeGrafter"/>
</dbReference>
<evidence type="ECO:0000256" key="5">
    <source>
        <dbReference type="ARBA" id="ARBA00022490"/>
    </source>
</evidence>
<dbReference type="SMART" id="SM00044">
    <property type="entry name" value="CYCc"/>
    <property type="match status" value="1"/>
</dbReference>
<keyword evidence="13" id="KW-0812">Transmembrane</keyword>
<dbReference type="GO" id="GO:0008074">
    <property type="term" value="C:guanylate cyclase complex, soluble"/>
    <property type="evidence" value="ECO:0007669"/>
    <property type="project" value="TreeGrafter"/>
</dbReference>
<keyword evidence="8" id="KW-0408">Iron</keyword>
<dbReference type="Pfam" id="PF07701">
    <property type="entry name" value="HNOBA"/>
    <property type="match status" value="1"/>
</dbReference>
<dbReference type="Gene3D" id="3.90.1520.10">
    <property type="entry name" value="H-NOX domain"/>
    <property type="match status" value="1"/>
</dbReference>
<evidence type="ECO:0000259" key="14">
    <source>
        <dbReference type="PROSITE" id="PS50125"/>
    </source>
</evidence>
<protein>
    <recommendedName>
        <fullName evidence="4">guanylate cyclase</fullName>
        <ecNumber evidence="4">4.6.1.2</ecNumber>
    </recommendedName>
</protein>
<evidence type="ECO:0000256" key="7">
    <source>
        <dbReference type="ARBA" id="ARBA00022741"/>
    </source>
</evidence>
<dbReference type="CDD" id="cd07302">
    <property type="entry name" value="CHD"/>
    <property type="match status" value="1"/>
</dbReference>
<dbReference type="GO" id="GO:0070482">
    <property type="term" value="P:response to oxygen levels"/>
    <property type="evidence" value="ECO:0007669"/>
    <property type="project" value="TreeGrafter"/>
</dbReference>
<evidence type="ECO:0000256" key="4">
    <source>
        <dbReference type="ARBA" id="ARBA00012202"/>
    </source>
</evidence>
<dbReference type="InterPro" id="IPR029787">
    <property type="entry name" value="Nucleotide_cyclase"/>
</dbReference>
<evidence type="ECO:0000256" key="11">
    <source>
        <dbReference type="ARBA" id="ARBA00023239"/>
    </source>
</evidence>
<evidence type="ECO:0000256" key="13">
    <source>
        <dbReference type="SAM" id="Phobius"/>
    </source>
</evidence>
<evidence type="ECO:0000256" key="12">
    <source>
        <dbReference type="ARBA" id="ARBA00023293"/>
    </source>
</evidence>
<evidence type="ECO:0000313" key="15">
    <source>
        <dbReference type="EMBL" id="CAJ0596910.1"/>
    </source>
</evidence>
<keyword evidence="12" id="KW-0141">cGMP biosynthesis</keyword>
<reference evidence="15" key="1">
    <citation type="submission" date="2023-07" db="EMBL/GenBank/DDBJ databases">
        <authorList>
            <consortium name="CYATHOMIX"/>
        </authorList>
    </citation>
    <scope>NUCLEOTIDE SEQUENCE</scope>
    <source>
        <strain evidence="15">N/A</strain>
    </source>
</reference>
<dbReference type="InterPro" id="IPR042463">
    <property type="entry name" value="HNOB_dom_associated_sf"/>
</dbReference>
<comment type="subcellular location">
    <subcellularLocation>
        <location evidence="3">Cytoplasm</location>
    </subcellularLocation>
</comment>
<dbReference type="InterPro" id="IPR001054">
    <property type="entry name" value="A/G_cyclase"/>
</dbReference>
<evidence type="ECO:0000256" key="3">
    <source>
        <dbReference type="ARBA" id="ARBA00004496"/>
    </source>
</evidence>
<keyword evidence="9" id="KW-0175">Coiled coil</keyword>
<dbReference type="AlphaFoldDB" id="A0AA36GRN0"/>
<name>A0AA36GRN0_CYLNA</name>
<keyword evidence="16" id="KW-1185">Reference proteome</keyword>
<evidence type="ECO:0000256" key="9">
    <source>
        <dbReference type="ARBA" id="ARBA00023054"/>
    </source>
</evidence>
<sequence length="561" mass="63346">MKDLQSPSFRSKENPDGSIALYYLSSHTGLYPFVLGALTVIAQRIFSLNINLSIINKAEQLVGMTDHQRTGEYVTFRIEIVEREADASHALSTADSSTLENFSNELKMNAADFCIALPYHIIMDEQCCIVQVGNALKDHISHELLALGTPVTKIFEIKWPQIPFDYKNICNSINAVFVLQAIESLEEKVRMQMKEKEITHGFVMKFRKNFSYHLQLKGQMMLLSDGDKLIYICSPHIISLYELAKTSMKIAEIPVHDTTRSLVLLREFLTDVDMHRQLEANDEQIEVLEDELKAQDHKLGMALRKVLPETLAVNIMEGEFIEAREYEEATVMFADIPHFQEILSISHSKDVVHLLEELFHRFDRLVGIHNVYKIDTVGDNFMTVAGIPDEFPEHAEMMCYTAIGMLWEARSVLEPVSKKPIQVRIAIHSGPLVAGVIASETPKFCVFGETMHLESALLTYGIPGKILCSEKTYSCAMQTGRFEFTPQGKLRFKGKASLDTYVLLRSAKKSVWEIVGRERNIHKNTIEGYEELETGADFAKNQHSIVHPLPAADTSAACSIS</sequence>
<evidence type="ECO:0000256" key="10">
    <source>
        <dbReference type="ARBA" id="ARBA00023134"/>
    </source>
</evidence>
<accession>A0AA36GRN0</accession>
<dbReference type="InterPro" id="IPR024096">
    <property type="entry name" value="NO_sig/Golgi_transp_ligand-bd"/>
</dbReference>
<dbReference type="PANTHER" id="PTHR45655">
    <property type="entry name" value="GUANYLATE CYCLASE SOLUBLE SUBUNIT BETA-2"/>
    <property type="match status" value="1"/>
</dbReference>
<keyword evidence="10" id="KW-0342">GTP-binding</keyword>
<feature type="transmembrane region" description="Helical" evidence="13">
    <location>
        <begin position="21"/>
        <end position="42"/>
    </location>
</feature>
<keyword evidence="6" id="KW-0349">Heme</keyword>
<dbReference type="Gene3D" id="3.30.450.260">
    <property type="entry name" value="Haem NO binding associated domain"/>
    <property type="match status" value="1"/>
</dbReference>
<dbReference type="InterPro" id="IPR011645">
    <property type="entry name" value="HNOB_dom_associated"/>
</dbReference>
<gene>
    <name evidence="15" type="ORF">CYNAS_LOCUS8893</name>
</gene>
<keyword evidence="11" id="KW-0456">Lyase</keyword>
<dbReference type="GO" id="GO:0005525">
    <property type="term" value="F:GTP binding"/>
    <property type="evidence" value="ECO:0007669"/>
    <property type="project" value="UniProtKB-KW"/>
</dbReference>
<keyword evidence="13" id="KW-1133">Transmembrane helix</keyword>
<comment type="caution">
    <text evidence="15">The sequence shown here is derived from an EMBL/GenBank/DDBJ whole genome shotgun (WGS) entry which is preliminary data.</text>
</comment>
<dbReference type="Gene3D" id="3.30.70.1230">
    <property type="entry name" value="Nucleotide cyclase"/>
    <property type="match status" value="1"/>
</dbReference>
<dbReference type="Pfam" id="PF00211">
    <property type="entry name" value="Guanylate_cyc"/>
    <property type="match status" value="1"/>
</dbReference>
<dbReference type="EMBL" id="CATQJL010000223">
    <property type="protein sequence ID" value="CAJ0596910.1"/>
    <property type="molecule type" value="Genomic_DNA"/>
</dbReference>
<dbReference type="InterPro" id="IPR038158">
    <property type="entry name" value="H-NOX_domain_sf"/>
</dbReference>
<dbReference type="GO" id="GO:0004383">
    <property type="term" value="F:guanylate cyclase activity"/>
    <property type="evidence" value="ECO:0007669"/>
    <property type="project" value="UniProtKB-EC"/>
</dbReference>